<evidence type="ECO:0000313" key="4">
    <source>
        <dbReference type="Proteomes" id="UP000238348"/>
    </source>
</evidence>
<feature type="compositionally biased region" description="Low complexity" evidence="1">
    <location>
        <begin position="40"/>
        <end position="49"/>
    </location>
</feature>
<reference evidence="3 4" key="1">
    <citation type="submission" date="2015-09" db="EMBL/GenBank/DDBJ databases">
        <title>Sorangium comparison.</title>
        <authorList>
            <person name="Zaburannyi N."/>
            <person name="Bunk B."/>
            <person name="Overmann J."/>
            <person name="Mueller R."/>
        </authorList>
    </citation>
    <scope>NUCLEOTIDE SEQUENCE [LARGE SCALE GENOMIC DNA]</scope>
    <source>
        <strain evidence="3 4">So ce26</strain>
    </source>
</reference>
<keyword evidence="2" id="KW-0732">Signal</keyword>
<dbReference type="RefSeq" id="WP_234022959.1">
    <property type="nucleotide sequence ID" value="NZ_CP012673.1"/>
</dbReference>
<organism evidence="3 4">
    <name type="scientific">Sorangium cellulosum</name>
    <name type="common">Polyangium cellulosum</name>
    <dbReference type="NCBI Taxonomy" id="56"/>
    <lineage>
        <taxon>Bacteria</taxon>
        <taxon>Pseudomonadati</taxon>
        <taxon>Myxococcota</taxon>
        <taxon>Polyangia</taxon>
        <taxon>Polyangiales</taxon>
        <taxon>Polyangiaceae</taxon>
        <taxon>Sorangium</taxon>
    </lineage>
</organism>
<protein>
    <recommendedName>
        <fullName evidence="5">Secreted protein</fullName>
    </recommendedName>
</protein>
<feature type="signal peptide" evidence="2">
    <location>
        <begin position="1"/>
        <end position="28"/>
    </location>
</feature>
<feature type="compositionally biased region" description="Low complexity" evidence="1">
    <location>
        <begin position="55"/>
        <end position="64"/>
    </location>
</feature>
<evidence type="ECO:0000313" key="3">
    <source>
        <dbReference type="EMBL" id="AUX47127.1"/>
    </source>
</evidence>
<feature type="chain" id="PRO_5014947217" description="Secreted protein" evidence="2">
    <location>
        <begin position="29"/>
        <end position="241"/>
    </location>
</feature>
<dbReference type="PROSITE" id="PS51257">
    <property type="entry name" value="PROKAR_LIPOPROTEIN"/>
    <property type="match status" value="1"/>
</dbReference>
<feature type="region of interest" description="Disordered" evidence="1">
    <location>
        <begin position="39"/>
        <end position="70"/>
    </location>
</feature>
<accession>A0A2L0F6I1</accession>
<evidence type="ECO:0000256" key="2">
    <source>
        <dbReference type="SAM" id="SignalP"/>
    </source>
</evidence>
<sequence>MKGTPRGRGFRSAIAVLGVASLVSALLAAGCGGAPPAVPARPAVAAAPAQPAPQAPDGQQGASEQSERREQREAQRAWCVYLQALHQRATDRAESWPKFEECTRSTTMASPSMLRATAECSLSALRRFDGDPFTAAYAAEVSRCGSEAMSATSLARAELAPFMAVLCSRAAGCGDLDYHACRQSLEAGIGPQLERAIGAMNRRGRQEVRACFGKLACGGDLGPQISACLEPVMDDLLWLPG</sequence>
<evidence type="ECO:0000256" key="1">
    <source>
        <dbReference type="SAM" id="MobiDB-lite"/>
    </source>
</evidence>
<gene>
    <name evidence="3" type="ORF">SOCE26_086390</name>
</gene>
<dbReference type="AlphaFoldDB" id="A0A2L0F6I1"/>
<name>A0A2L0F6I1_SORCE</name>
<dbReference type="EMBL" id="CP012673">
    <property type="protein sequence ID" value="AUX47127.1"/>
    <property type="molecule type" value="Genomic_DNA"/>
</dbReference>
<evidence type="ECO:0008006" key="5">
    <source>
        <dbReference type="Google" id="ProtNLM"/>
    </source>
</evidence>
<proteinExistence type="predicted"/>
<dbReference type="Proteomes" id="UP000238348">
    <property type="component" value="Chromosome"/>
</dbReference>